<evidence type="ECO:0000256" key="3">
    <source>
        <dbReference type="ARBA" id="ARBA00022448"/>
    </source>
</evidence>
<accession>A0ABQ1H102</accession>
<evidence type="ECO:0000256" key="5">
    <source>
        <dbReference type="ARBA" id="ARBA00022519"/>
    </source>
</evidence>
<dbReference type="Gene3D" id="2.40.420.20">
    <property type="match status" value="1"/>
</dbReference>
<name>A0ABQ1H102_9GAMM</name>
<gene>
    <name evidence="8 14" type="primary">mdtA</name>
    <name evidence="14" type="ORF">GCM10011328_33070</name>
</gene>
<dbReference type="Proteomes" id="UP000627464">
    <property type="component" value="Unassembled WGS sequence"/>
</dbReference>
<keyword evidence="9" id="KW-0812">Transmembrane</keyword>
<feature type="domain" description="Multidrug resistance protein MdtA-like barrel-sandwich hybrid" evidence="11">
    <location>
        <begin position="84"/>
        <end position="226"/>
    </location>
</feature>
<dbReference type="SUPFAM" id="SSF111369">
    <property type="entry name" value="HlyD-like secretion proteins"/>
    <property type="match status" value="1"/>
</dbReference>
<feature type="domain" description="Multidrug resistance protein MdtA-like alpha-helical hairpin" evidence="10">
    <location>
        <begin position="124"/>
        <end position="194"/>
    </location>
</feature>
<keyword evidence="3 8" id="KW-0813">Transport</keyword>
<dbReference type="InterPro" id="IPR058626">
    <property type="entry name" value="MdtA-like_b-barrel"/>
</dbReference>
<dbReference type="Pfam" id="PF25876">
    <property type="entry name" value="HH_MFP_RND"/>
    <property type="match status" value="1"/>
</dbReference>
<dbReference type="HAMAP" id="MF_01422">
    <property type="entry name" value="MdtA"/>
    <property type="match status" value="1"/>
</dbReference>
<dbReference type="EMBL" id="BMFZ01000009">
    <property type="protein sequence ID" value="GGA54965.1"/>
    <property type="molecule type" value="Genomic_DNA"/>
</dbReference>
<keyword evidence="15" id="KW-1185">Reference proteome</keyword>
<dbReference type="PANTHER" id="PTHR30469">
    <property type="entry name" value="MULTIDRUG RESISTANCE PROTEIN MDTA"/>
    <property type="match status" value="1"/>
</dbReference>
<keyword evidence="4 8" id="KW-1003">Cell membrane</keyword>
<keyword evidence="5 8" id="KW-0997">Cell inner membrane</keyword>
<keyword evidence="9" id="KW-1133">Transmembrane helix</keyword>
<keyword evidence="6" id="KW-0732">Signal</keyword>
<evidence type="ECO:0000259" key="13">
    <source>
        <dbReference type="Pfam" id="PF25967"/>
    </source>
</evidence>
<comment type="caution">
    <text evidence="14">The sequence shown here is derived from an EMBL/GenBank/DDBJ whole genome shotgun (WGS) entry which is preliminary data.</text>
</comment>
<dbReference type="NCBIfam" id="TIGR01730">
    <property type="entry name" value="RND_mfp"/>
    <property type="match status" value="1"/>
</dbReference>
<comment type="subcellular location">
    <subcellularLocation>
        <location evidence="8">Cell inner membrane</location>
        <topology evidence="8">Peripheral membrane protein</topology>
    </subcellularLocation>
    <subcellularLocation>
        <location evidence="1">Cell membrane</location>
    </subcellularLocation>
</comment>
<dbReference type="Gene3D" id="2.40.30.170">
    <property type="match status" value="1"/>
</dbReference>
<evidence type="ECO:0000256" key="4">
    <source>
        <dbReference type="ARBA" id="ARBA00022475"/>
    </source>
</evidence>
<sequence length="410" mass="44399">MRKSPLRFLIILLILVIAATSIWYFYVDKSGSHSIKADTPDAKNAARHAGGRRNMPLPPVQAAMTIEKSVPQYLSGLGTVTASNTVTLRSRVDGQLMSLHFTEGQQVKTGDLLAEIDPRPYQVQLTEALGQINKDQATLDNARRDLARYQQLVKTNMVSRQDLDTQQSLVRQSEGAVAVDQGAVDSAKLQLTYSKITSPIDGRVGLKLVDVGNIISSSDTTGIVVLTQTQPIDVIFTLPEATIGAILQSQKSGQPLTVEAWDRTNQHQLTQGTLLTLDNQIDVTTGTIKLKARFSNQDNALFPNQFVNARLKIGTLQNAVVVPTAAVQMGNDGHFVWVVGSDNKVSKHIVTTGTQDSQQTVVTAGLSAGVNVVTDGIDRLTEGATVEVIRPETAAVADKAPEKHHRQRKS</sequence>
<evidence type="ECO:0000313" key="14">
    <source>
        <dbReference type="EMBL" id="GGA54965.1"/>
    </source>
</evidence>
<evidence type="ECO:0000256" key="9">
    <source>
        <dbReference type="SAM" id="Phobius"/>
    </source>
</evidence>
<dbReference type="Pfam" id="PF25967">
    <property type="entry name" value="RND-MFP_C"/>
    <property type="match status" value="1"/>
</dbReference>
<evidence type="ECO:0000313" key="15">
    <source>
        <dbReference type="Proteomes" id="UP000627464"/>
    </source>
</evidence>
<dbReference type="PANTHER" id="PTHR30469:SF12">
    <property type="entry name" value="MULTIDRUG RESISTANCE PROTEIN MDTA"/>
    <property type="match status" value="1"/>
</dbReference>
<dbReference type="InterPro" id="IPR022824">
    <property type="entry name" value="Multidrug-R_MdtA"/>
</dbReference>
<evidence type="ECO:0000259" key="10">
    <source>
        <dbReference type="Pfam" id="PF25876"/>
    </source>
</evidence>
<dbReference type="InterPro" id="IPR058627">
    <property type="entry name" value="MdtA-like_C"/>
</dbReference>
<dbReference type="InterPro" id="IPR058624">
    <property type="entry name" value="MdtA-like_HH"/>
</dbReference>
<feature type="domain" description="Multidrug resistance protein MdtA-like beta-barrel" evidence="12">
    <location>
        <begin position="231"/>
        <end position="315"/>
    </location>
</feature>
<dbReference type="Gene3D" id="2.40.50.100">
    <property type="match status" value="1"/>
</dbReference>
<dbReference type="Pfam" id="PF25944">
    <property type="entry name" value="Beta-barrel_RND"/>
    <property type="match status" value="1"/>
</dbReference>
<feature type="transmembrane region" description="Helical" evidence="9">
    <location>
        <begin position="7"/>
        <end position="26"/>
    </location>
</feature>
<organism evidence="14 15">
    <name type="scientific">Hafnia psychrotolerans</name>
    <dbReference type="NCBI Taxonomy" id="1477018"/>
    <lineage>
        <taxon>Bacteria</taxon>
        <taxon>Pseudomonadati</taxon>
        <taxon>Pseudomonadota</taxon>
        <taxon>Gammaproteobacteria</taxon>
        <taxon>Enterobacterales</taxon>
        <taxon>Hafniaceae</taxon>
        <taxon>Hafnia</taxon>
    </lineage>
</organism>
<evidence type="ECO:0000256" key="6">
    <source>
        <dbReference type="ARBA" id="ARBA00022729"/>
    </source>
</evidence>
<evidence type="ECO:0000256" key="8">
    <source>
        <dbReference type="HAMAP-Rule" id="MF_01422"/>
    </source>
</evidence>
<evidence type="ECO:0000256" key="1">
    <source>
        <dbReference type="ARBA" id="ARBA00004236"/>
    </source>
</evidence>
<dbReference type="InterPro" id="IPR058625">
    <property type="entry name" value="MdtA-like_BSH"/>
</dbReference>
<feature type="domain" description="Multidrug resistance protein MdtA-like C-terminal permuted SH3" evidence="13">
    <location>
        <begin position="318"/>
        <end position="379"/>
    </location>
</feature>
<comment type="subunit">
    <text evidence="8">Part of a tripartite efflux system composed of MdtA, MdtB and MdtC.</text>
</comment>
<dbReference type="Gene3D" id="1.10.287.470">
    <property type="entry name" value="Helix hairpin bin"/>
    <property type="match status" value="1"/>
</dbReference>
<protein>
    <recommendedName>
        <fullName evidence="8">Multidrug resistance protein MdtA</fullName>
    </recommendedName>
    <alternativeName>
        <fullName evidence="8">Multidrug transporter MdtA</fullName>
    </alternativeName>
</protein>
<evidence type="ECO:0000256" key="2">
    <source>
        <dbReference type="ARBA" id="ARBA00009477"/>
    </source>
</evidence>
<evidence type="ECO:0000259" key="11">
    <source>
        <dbReference type="Pfam" id="PF25917"/>
    </source>
</evidence>
<proteinExistence type="inferred from homology"/>
<evidence type="ECO:0000259" key="12">
    <source>
        <dbReference type="Pfam" id="PF25944"/>
    </source>
</evidence>
<reference evidence="15" key="1">
    <citation type="journal article" date="2019" name="Int. J. Syst. Evol. Microbiol.">
        <title>The Global Catalogue of Microorganisms (GCM) 10K type strain sequencing project: providing services to taxonomists for standard genome sequencing and annotation.</title>
        <authorList>
            <consortium name="The Broad Institute Genomics Platform"/>
            <consortium name="The Broad Institute Genome Sequencing Center for Infectious Disease"/>
            <person name="Wu L."/>
            <person name="Ma J."/>
        </authorList>
    </citation>
    <scope>NUCLEOTIDE SEQUENCE [LARGE SCALE GENOMIC DNA]</scope>
    <source>
        <strain evidence="15">CGMCC 1.12806</strain>
    </source>
</reference>
<dbReference type="Pfam" id="PF25917">
    <property type="entry name" value="BSH_RND"/>
    <property type="match status" value="1"/>
</dbReference>
<comment type="similarity">
    <text evidence="2 8">Belongs to the membrane fusion protein (MFP) (TC 8.A.1) family.</text>
</comment>
<dbReference type="InterPro" id="IPR006143">
    <property type="entry name" value="RND_pump_MFP"/>
</dbReference>
<dbReference type="NCBIfam" id="NF008589">
    <property type="entry name" value="PRK11556.1"/>
    <property type="match status" value="1"/>
</dbReference>
<keyword evidence="7 8" id="KW-0472">Membrane</keyword>
<evidence type="ECO:0000256" key="7">
    <source>
        <dbReference type="ARBA" id="ARBA00023136"/>
    </source>
</evidence>